<evidence type="ECO:0000313" key="1">
    <source>
        <dbReference type="EMBL" id="AKN37405.1"/>
    </source>
</evidence>
<proteinExistence type="predicted"/>
<protein>
    <submittedName>
        <fullName evidence="1">Uncharacterized protein</fullName>
    </submittedName>
</protein>
<sequence>MDFEAWNRLIKTVPVSLIDGGRLACESRQEEKLVFLVEPYAVRVLNAFSLL</sequence>
<accession>A0A0H3ZML8</accession>
<reference evidence="1" key="1">
    <citation type="journal article" date="2015" name="MBio">
        <title>Eco-Evolutionary Dynamics of Episomes among Ecologically Cohesive Bacterial Populations.</title>
        <authorList>
            <person name="Xue H."/>
            <person name="Cordero O.X."/>
            <person name="Camas F.M."/>
            <person name="Trimble W."/>
            <person name="Meyer F."/>
            <person name="Guglielmini J."/>
            <person name="Rocha E.P."/>
            <person name="Polz M.F."/>
        </authorList>
    </citation>
    <scope>NUCLEOTIDE SEQUENCE</scope>
    <source>
        <strain evidence="1">FF_3</strain>
    </source>
</reference>
<name>A0A0H3ZML8_9VIBR</name>
<organism evidence="1">
    <name type="scientific">Vibrio tasmaniensis</name>
    <dbReference type="NCBI Taxonomy" id="212663"/>
    <lineage>
        <taxon>Bacteria</taxon>
        <taxon>Pseudomonadati</taxon>
        <taxon>Pseudomonadota</taxon>
        <taxon>Gammaproteobacteria</taxon>
        <taxon>Vibrionales</taxon>
        <taxon>Vibrionaceae</taxon>
        <taxon>Vibrio</taxon>
    </lineage>
</organism>
<dbReference type="EMBL" id="KP795534">
    <property type="protein sequence ID" value="AKN37405.1"/>
    <property type="molecule type" value="Genomic_DNA"/>
</dbReference>
<dbReference type="AlphaFoldDB" id="A0A0H3ZML8"/>